<reference evidence="1" key="1">
    <citation type="journal article" date="2023" name="Front. Mar. Sci.">
        <title>A new Merluccius polli reference genome to investigate the effects of global change in West African waters.</title>
        <authorList>
            <person name="Mateo J.L."/>
            <person name="Blanco-Fernandez C."/>
            <person name="Garcia-Vazquez E."/>
            <person name="Machado-Schiaffino G."/>
        </authorList>
    </citation>
    <scope>NUCLEOTIDE SEQUENCE</scope>
    <source>
        <strain evidence="1">C29</strain>
        <tissue evidence="1">Fin</tissue>
    </source>
</reference>
<evidence type="ECO:0000313" key="2">
    <source>
        <dbReference type="Proteomes" id="UP001174136"/>
    </source>
</evidence>
<dbReference type="AlphaFoldDB" id="A0AA47M102"/>
<keyword evidence="2" id="KW-1185">Reference proteome</keyword>
<name>A0AA47M102_MERPO</name>
<dbReference type="EMBL" id="JAOPHQ010006430">
    <property type="protein sequence ID" value="KAK0131640.1"/>
    <property type="molecule type" value="Genomic_DNA"/>
</dbReference>
<evidence type="ECO:0000313" key="1">
    <source>
        <dbReference type="EMBL" id="KAK0131640.1"/>
    </source>
</evidence>
<sequence length="159" mass="17975">MQGGTICFQLCAVHTGLPTETLYTIKESPQKWLIYWKTEFGQTCPPPPFTNVGSLRSYKRAVEKGRIARERTITNSGPIEVKRGRALVQRYGIMFTFMVSRAVQSSTPLMLILEVHVLQSLSMPFEAQTSSERELREAIAALDHSRIQDALLKRGIYSI</sequence>
<accession>A0AA47M102</accession>
<organism evidence="1 2">
    <name type="scientific">Merluccius polli</name>
    <name type="common">Benguela hake</name>
    <name type="synonym">Merluccius cadenati</name>
    <dbReference type="NCBI Taxonomy" id="89951"/>
    <lineage>
        <taxon>Eukaryota</taxon>
        <taxon>Metazoa</taxon>
        <taxon>Chordata</taxon>
        <taxon>Craniata</taxon>
        <taxon>Vertebrata</taxon>
        <taxon>Euteleostomi</taxon>
        <taxon>Actinopterygii</taxon>
        <taxon>Neopterygii</taxon>
        <taxon>Teleostei</taxon>
        <taxon>Neoteleostei</taxon>
        <taxon>Acanthomorphata</taxon>
        <taxon>Zeiogadaria</taxon>
        <taxon>Gadariae</taxon>
        <taxon>Gadiformes</taxon>
        <taxon>Gadoidei</taxon>
        <taxon>Merlucciidae</taxon>
        <taxon>Merluccius</taxon>
    </lineage>
</organism>
<protein>
    <submittedName>
        <fullName evidence="1">Uncharacterized protein</fullName>
    </submittedName>
</protein>
<gene>
    <name evidence="1" type="ORF">N1851_033652</name>
</gene>
<proteinExistence type="predicted"/>
<dbReference type="Proteomes" id="UP001174136">
    <property type="component" value="Unassembled WGS sequence"/>
</dbReference>
<comment type="caution">
    <text evidence="1">The sequence shown here is derived from an EMBL/GenBank/DDBJ whole genome shotgun (WGS) entry which is preliminary data.</text>
</comment>